<dbReference type="EMBL" id="LHXR01000068">
    <property type="protein sequence ID" value="KXA96657.1"/>
    <property type="molecule type" value="Genomic_DNA"/>
</dbReference>
<dbReference type="PROSITE" id="PS51918">
    <property type="entry name" value="RADICAL_SAM"/>
    <property type="match status" value="1"/>
</dbReference>
<organism evidence="12 13">
    <name type="scientific">candidate division MSBL1 archaeon SCGC-AAA259I09</name>
    <dbReference type="NCBI Taxonomy" id="1698267"/>
    <lineage>
        <taxon>Archaea</taxon>
        <taxon>Methanobacteriati</taxon>
        <taxon>Methanobacteriota</taxon>
        <taxon>candidate division MSBL1</taxon>
    </lineage>
</organism>
<dbReference type="Pfam" id="PF04055">
    <property type="entry name" value="Radical_SAM"/>
    <property type="match status" value="1"/>
</dbReference>
<reference evidence="12 13" key="1">
    <citation type="journal article" date="2016" name="Sci. Rep.">
        <title>Metabolic traits of an uncultured archaeal lineage -MSBL1- from brine pools of the Red Sea.</title>
        <authorList>
            <person name="Mwirichia R."/>
            <person name="Alam I."/>
            <person name="Rashid M."/>
            <person name="Vinu M."/>
            <person name="Ba-Alawi W."/>
            <person name="Anthony Kamau A."/>
            <person name="Kamanda Ngugi D."/>
            <person name="Goker M."/>
            <person name="Klenk H.P."/>
            <person name="Bajic V."/>
            <person name="Stingl U."/>
        </authorList>
    </citation>
    <scope>NUCLEOTIDE SEQUENCE [LARGE SCALE GENOMIC DNA]</scope>
    <source>
        <strain evidence="12">SCGC-AAA259I09</strain>
    </source>
</reference>
<gene>
    <name evidence="12" type="ORF">AKJ37_04710</name>
</gene>
<dbReference type="SUPFAM" id="SSF102114">
    <property type="entry name" value="Radical SAM enzymes"/>
    <property type="match status" value="1"/>
</dbReference>
<evidence type="ECO:0000259" key="11">
    <source>
        <dbReference type="PROSITE" id="PS51918"/>
    </source>
</evidence>
<evidence type="ECO:0000313" key="13">
    <source>
        <dbReference type="Proteomes" id="UP000070463"/>
    </source>
</evidence>
<keyword evidence="9" id="KW-0535">Nitrogen fixation</keyword>
<evidence type="ECO:0000256" key="4">
    <source>
        <dbReference type="ARBA" id="ARBA00022485"/>
    </source>
</evidence>
<evidence type="ECO:0000256" key="1">
    <source>
        <dbReference type="ARBA" id="ARBA00001966"/>
    </source>
</evidence>
<keyword evidence="13" id="KW-1185">Reference proteome</keyword>
<dbReference type="AlphaFoldDB" id="A0A133URA1"/>
<comment type="similarity">
    <text evidence="3">Belongs to the radical SAM superfamily. NifB family.</text>
</comment>
<dbReference type="SFLD" id="SFLDS00029">
    <property type="entry name" value="Radical_SAM"/>
    <property type="match status" value="1"/>
</dbReference>
<dbReference type="PANTHER" id="PTHR43787">
    <property type="entry name" value="FEMO COFACTOR BIOSYNTHESIS PROTEIN NIFB-RELATED"/>
    <property type="match status" value="1"/>
</dbReference>
<evidence type="ECO:0000256" key="7">
    <source>
        <dbReference type="ARBA" id="ARBA00023004"/>
    </source>
</evidence>
<evidence type="ECO:0000256" key="2">
    <source>
        <dbReference type="ARBA" id="ARBA00005155"/>
    </source>
</evidence>
<evidence type="ECO:0000256" key="9">
    <source>
        <dbReference type="ARBA" id="ARBA00023231"/>
    </source>
</evidence>
<protein>
    <recommendedName>
        <fullName evidence="11">Radical SAM core domain-containing protein</fullName>
    </recommendedName>
</protein>
<keyword evidence="7" id="KW-0408">Iron</keyword>
<accession>A0A133URA1</accession>
<dbReference type="InterPro" id="IPR013785">
    <property type="entry name" value="Aldolase_TIM"/>
</dbReference>
<evidence type="ECO:0000313" key="12">
    <source>
        <dbReference type="EMBL" id="KXA96657.1"/>
    </source>
</evidence>
<evidence type="ECO:0000256" key="3">
    <source>
        <dbReference type="ARBA" id="ARBA00006804"/>
    </source>
</evidence>
<keyword evidence="8" id="KW-0411">Iron-sulfur</keyword>
<dbReference type="InterPro" id="IPR007197">
    <property type="entry name" value="rSAM"/>
</dbReference>
<dbReference type="GO" id="GO:0051539">
    <property type="term" value="F:4 iron, 4 sulfur cluster binding"/>
    <property type="evidence" value="ECO:0007669"/>
    <property type="project" value="UniProtKB-KW"/>
</dbReference>
<keyword evidence="10" id="KW-0456">Lyase</keyword>
<comment type="pathway">
    <text evidence="2">Cofactor biosynthesis; Fe-Mo cofactor biosynthesis.</text>
</comment>
<dbReference type="PANTHER" id="PTHR43787:SF13">
    <property type="entry name" value="FEMO COFACTOR BIOSYNTHESIS PROTEIN NIFB"/>
    <property type="match status" value="1"/>
</dbReference>
<name>A0A133URA1_9EURY</name>
<evidence type="ECO:0000256" key="10">
    <source>
        <dbReference type="ARBA" id="ARBA00023239"/>
    </source>
</evidence>
<evidence type="ECO:0000256" key="6">
    <source>
        <dbReference type="ARBA" id="ARBA00022723"/>
    </source>
</evidence>
<dbReference type="GO" id="GO:0046872">
    <property type="term" value="F:metal ion binding"/>
    <property type="evidence" value="ECO:0007669"/>
    <property type="project" value="UniProtKB-KW"/>
</dbReference>
<evidence type="ECO:0000256" key="5">
    <source>
        <dbReference type="ARBA" id="ARBA00022691"/>
    </source>
</evidence>
<keyword evidence="6" id="KW-0479">Metal-binding</keyword>
<feature type="domain" description="Radical SAM core" evidence="11">
    <location>
        <begin position="41"/>
        <end position="267"/>
    </location>
</feature>
<keyword evidence="5" id="KW-0949">S-adenosyl-L-methionine</keyword>
<evidence type="ECO:0000256" key="8">
    <source>
        <dbReference type="ARBA" id="ARBA00023014"/>
    </source>
</evidence>
<sequence>MVQLDEYPRVLEEGQEPFDPMELAEKTREIVCNDGKRKYTKFYATGVYGGIGTGYTCGCCLRCVFCWVDQSRDYPERMGEFYSPEGAFEKLSEAADNYGTEKLRVSGAEPTLCRDHLLRLLELVEESDYGPFILETNGILFGSDESYVKEISRFEKPHVRVSLKAGTPEAFEEKTGGSLEAFELPFMAIRNLLEHEVSFHVAGMMDDPRIVSEDERKNLAHRLEQIHPALVENFEGEVVDPYDSTLKRLEAAGFDLSWPLERKYPPLRKEI</sequence>
<dbReference type="GO" id="GO:0016829">
    <property type="term" value="F:lyase activity"/>
    <property type="evidence" value="ECO:0007669"/>
    <property type="project" value="UniProtKB-KW"/>
</dbReference>
<dbReference type="CDD" id="cd01335">
    <property type="entry name" value="Radical_SAM"/>
    <property type="match status" value="1"/>
</dbReference>
<comment type="cofactor">
    <cofactor evidence="1">
        <name>[4Fe-4S] cluster</name>
        <dbReference type="ChEBI" id="CHEBI:49883"/>
    </cofactor>
</comment>
<dbReference type="InterPro" id="IPR058240">
    <property type="entry name" value="rSAM_sf"/>
</dbReference>
<keyword evidence="4" id="KW-0004">4Fe-4S</keyword>
<dbReference type="Gene3D" id="3.20.20.70">
    <property type="entry name" value="Aldolase class I"/>
    <property type="match status" value="1"/>
</dbReference>
<comment type="caution">
    <text evidence="12">The sequence shown here is derived from an EMBL/GenBank/DDBJ whole genome shotgun (WGS) entry which is preliminary data.</text>
</comment>
<dbReference type="Proteomes" id="UP000070463">
    <property type="component" value="Unassembled WGS sequence"/>
</dbReference>
<proteinExistence type="inferred from homology"/>